<dbReference type="OrthoDB" id="5295771at2759"/>
<accession>A0A9P8Q5E4</accession>
<evidence type="ECO:0000313" key="1">
    <source>
        <dbReference type="EMBL" id="KAH3684356.1"/>
    </source>
</evidence>
<dbReference type="GO" id="GO:0005743">
    <property type="term" value="C:mitochondrial inner membrane"/>
    <property type="evidence" value="ECO:0007669"/>
    <property type="project" value="TreeGrafter"/>
</dbReference>
<dbReference type="EMBL" id="JAEUBG010002589">
    <property type="protein sequence ID" value="KAH3684356.1"/>
    <property type="molecule type" value="Genomic_DNA"/>
</dbReference>
<name>A0A9P8Q5E4_WICPI</name>
<keyword evidence="2" id="KW-1185">Reference proteome</keyword>
<dbReference type="GO" id="GO:0007007">
    <property type="term" value="P:inner mitochondrial membrane organization"/>
    <property type="evidence" value="ECO:0007669"/>
    <property type="project" value="TreeGrafter"/>
</dbReference>
<dbReference type="AlphaFoldDB" id="A0A9P8Q5E4"/>
<reference evidence="1" key="1">
    <citation type="journal article" date="2021" name="Open Biol.">
        <title>Shared evolutionary footprints suggest mitochondrial oxidative damage underlies multiple complex I losses in fungi.</title>
        <authorList>
            <person name="Schikora-Tamarit M.A."/>
            <person name="Marcet-Houben M."/>
            <person name="Nosek J."/>
            <person name="Gabaldon T."/>
        </authorList>
    </citation>
    <scope>NUCLEOTIDE SEQUENCE</scope>
    <source>
        <strain evidence="1">CBS2887</strain>
    </source>
</reference>
<proteinExistence type="predicted"/>
<gene>
    <name evidence="1" type="ORF">WICPIJ_004673</name>
</gene>
<reference evidence="1" key="2">
    <citation type="submission" date="2021-01" db="EMBL/GenBank/DDBJ databases">
        <authorList>
            <person name="Schikora-Tamarit M.A."/>
        </authorList>
    </citation>
    <scope>NUCLEOTIDE SEQUENCE</scope>
    <source>
        <strain evidence="1">CBS2887</strain>
    </source>
</reference>
<sequence length="308" mass="34463">MKRFIHTTKVQHLTNVSSQLKTLPQTTGSGPFISYPHFTPLNPLLSITLPSRTVLNLRNETNILALNGELNDIRSDKKIIKIGDTPLIFNQIYSEVTKGNGLSLILSNGNKNNFVNVEIEGREQSWIINNKKNLIGWYGGDLKIEPQTNKNQSIQFETGPLTTKSNIILANDTQLFSLDLAEGEVINLHSPSIVAYSTTTGSTATTGSGDVNIIEYPRFPKFDVSVKYIYSLVLKIGEYYQKLTKILSPKKEEPIDTKVPVTIPENSTILPPYVRDWIDYVQGYIYSALNPTYVEFKGPAKIVISNQK</sequence>
<comment type="caution">
    <text evidence="1">The sequence shown here is derived from an EMBL/GenBank/DDBJ whole genome shotgun (WGS) entry which is preliminary data.</text>
</comment>
<evidence type="ECO:0008006" key="3">
    <source>
        <dbReference type="Google" id="ProtNLM"/>
    </source>
</evidence>
<dbReference type="PANTHER" id="PTHR36959">
    <property type="entry name" value="ALTERED INHERITANCE OF MITOCHONDRIA PROTEIN 24, MITOCHONDRIAL"/>
    <property type="match status" value="1"/>
</dbReference>
<evidence type="ECO:0000313" key="2">
    <source>
        <dbReference type="Proteomes" id="UP000774326"/>
    </source>
</evidence>
<dbReference type="PANTHER" id="PTHR36959:SF2">
    <property type="entry name" value="ALTERED INHERITANCE OF MITOCHONDRIA PROTEIN 24, MITOCHONDRIAL"/>
    <property type="match status" value="1"/>
</dbReference>
<protein>
    <recommendedName>
        <fullName evidence="3">Altered inheritance of mitochondria protein 24, mitochondrial</fullName>
    </recommendedName>
</protein>
<dbReference type="Proteomes" id="UP000774326">
    <property type="component" value="Unassembled WGS sequence"/>
</dbReference>
<organism evidence="1 2">
    <name type="scientific">Wickerhamomyces pijperi</name>
    <name type="common">Yeast</name>
    <name type="synonym">Pichia pijperi</name>
    <dbReference type="NCBI Taxonomy" id="599730"/>
    <lineage>
        <taxon>Eukaryota</taxon>
        <taxon>Fungi</taxon>
        <taxon>Dikarya</taxon>
        <taxon>Ascomycota</taxon>
        <taxon>Saccharomycotina</taxon>
        <taxon>Saccharomycetes</taxon>
        <taxon>Phaffomycetales</taxon>
        <taxon>Wickerhamomycetaceae</taxon>
        <taxon>Wickerhamomyces</taxon>
    </lineage>
</organism>